<feature type="region of interest" description="Disordered" evidence="1">
    <location>
        <begin position="136"/>
        <end position="180"/>
    </location>
</feature>
<evidence type="ECO:0000313" key="2">
    <source>
        <dbReference type="EMBL" id="EZF50747.1"/>
    </source>
</evidence>
<accession>A0A022VWX9</accession>
<feature type="compositionally biased region" description="Basic and acidic residues" evidence="1">
    <location>
        <begin position="38"/>
        <end position="49"/>
    </location>
</feature>
<dbReference type="EMBL" id="KK207877">
    <property type="protein sequence ID" value="EZF50747.1"/>
    <property type="molecule type" value="Genomic_DNA"/>
</dbReference>
<protein>
    <submittedName>
        <fullName evidence="2">Uncharacterized protein</fullName>
    </submittedName>
</protein>
<name>A0A022VWX9_TRIRU</name>
<organism evidence="2">
    <name type="scientific">Trichophyton rubrum CBS 288.86</name>
    <dbReference type="NCBI Taxonomy" id="1215330"/>
    <lineage>
        <taxon>Eukaryota</taxon>
        <taxon>Fungi</taxon>
        <taxon>Dikarya</taxon>
        <taxon>Ascomycota</taxon>
        <taxon>Pezizomycotina</taxon>
        <taxon>Eurotiomycetes</taxon>
        <taxon>Eurotiomycetidae</taxon>
        <taxon>Onygenales</taxon>
        <taxon>Arthrodermataceae</taxon>
        <taxon>Trichophyton</taxon>
    </lineage>
</organism>
<evidence type="ECO:0000256" key="1">
    <source>
        <dbReference type="SAM" id="MobiDB-lite"/>
    </source>
</evidence>
<feature type="region of interest" description="Disordered" evidence="1">
    <location>
        <begin position="1"/>
        <end position="87"/>
    </location>
</feature>
<feature type="compositionally biased region" description="Low complexity" evidence="1">
    <location>
        <begin position="67"/>
        <end position="79"/>
    </location>
</feature>
<proteinExistence type="predicted"/>
<dbReference type="Proteomes" id="UP000023758">
    <property type="component" value="Unassembled WGS sequence"/>
</dbReference>
<feature type="region of interest" description="Disordered" evidence="1">
    <location>
        <begin position="192"/>
        <end position="249"/>
    </location>
</feature>
<dbReference type="AlphaFoldDB" id="A0A022VWX9"/>
<dbReference type="HOGENOM" id="CLU_1116430_0_0_1"/>
<gene>
    <name evidence="2" type="ORF">H103_05846</name>
</gene>
<reference evidence="2" key="1">
    <citation type="submission" date="2014-02" db="EMBL/GenBank/DDBJ databases">
        <title>The Genome Sequence of Trichophyton rubrum (morphotype fischeri) CBS 288.86.</title>
        <authorList>
            <consortium name="The Broad Institute Genomics Platform"/>
            <person name="Cuomo C.A."/>
            <person name="White T.C."/>
            <person name="Graser Y."/>
            <person name="Martinez-Rossi N."/>
            <person name="Heitman J."/>
            <person name="Young S.K."/>
            <person name="Zeng Q."/>
            <person name="Gargeya S."/>
            <person name="Abouelleil A."/>
            <person name="Alvarado L."/>
            <person name="Chapman S.B."/>
            <person name="Gainer-Dewar J."/>
            <person name="Goldberg J."/>
            <person name="Griggs A."/>
            <person name="Gujja S."/>
            <person name="Hansen M."/>
            <person name="Howarth C."/>
            <person name="Imamovic A."/>
            <person name="Larimer J."/>
            <person name="Martinez D."/>
            <person name="Murphy C."/>
            <person name="Pearson M.D."/>
            <person name="Persinoti G."/>
            <person name="Poon T."/>
            <person name="Priest M."/>
            <person name="Roberts A.D."/>
            <person name="Saif S."/>
            <person name="Shea T.D."/>
            <person name="Sykes S.N."/>
            <person name="Wortman J."/>
            <person name="Nusbaum C."/>
            <person name="Birren B."/>
        </authorList>
    </citation>
    <scope>NUCLEOTIDE SEQUENCE [LARGE SCALE GENOMIC DNA]</scope>
    <source>
        <strain evidence="2">CBS 288.86</strain>
    </source>
</reference>
<feature type="compositionally biased region" description="Basic and acidic residues" evidence="1">
    <location>
        <begin position="20"/>
        <end position="29"/>
    </location>
</feature>
<sequence>MLLEERQFGGEGHVAARRGRREEEGRASDEGEEEEEKADWTKQKGRRAEEEEEEKKKRTNAAKGVKQASQRGGSGRAAAETMQPLKARIRNTDTCTFAHASRKKQRRSRRFFGLSMMLSRCGYDEAWAVGHAHPDRRIEASQRPPRLRAGPGRKGGRPAASRSPSRRPYKQTHPGHGSVEAARCLYFPRMQPERRGKSGTSAAARHHKPHTITGGTHPSWIKTARLLRYSREGKPSRRRGGRGGCSERE</sequence>